<feature type="non-terminal residue" evidence="2">
    <location>
        <position position="698"/>
    </location>
</feature>
<dbReference type="PANTHER" id="PTHR47308:SF1">
    <property type="entry name" value="NUCLEAR GTPASE SLIP-GC"/>
    <property type="match status" value="1"/>
</dbReference>
<reference evidence="2 3" key="1">
    <citation type="submission" date="2014-04" db="EMBL/GenBank/DDBJ databases">
        <title>Genome evolution of avian class.</title>
        <authorList>
            <person name="Zhang G."/>
            <person name="Li C."/>
        </authorList>
    </citation>
    <scope>NUCLEOTIDE SEQUENCE [LARGE SCALE GENOMIC DNA]</scope>
    <source>
        <strain evidence="2">BGI_N308</strain>
    </source>
</reference>
<dbReference type="Gene3D" id="3.40.50.300">
    <property type="entry name" value="P-loop containing nucleotide triphosphate hydrolases"/>
    <property type="match status" value="2"/>
</dbReference>
<organism evidence="2 3">
    <name type="scientific">Struthio camelus australis</name>
    <dbReference type="NCBI Taxonomy" id="441894"/>
    <lineage>
        <taxon>Eukaryota</taxon>
        <taxon>Metazoa</taxon>
        <taxon>Chordata</taxon>
        <taxon>Craniata</taxon>
        <taxon>Vertebrata</taxon>
        <taxon>Euteleostomi</taxon>
        <taxon>Archelosauria</taxon>
        <taxon>Archosauria</taxon>
        <taxon>Dinosauria</taxon>
        <taxon>Saurischia</taxon>
        <taxon>Theropoda</taxon>
        <taxon>Coelurosauria</taxon>
        <taxon>Aves</taxon>
        <taxon>Palaeognathae</taxon>
        <taxon>Struthioniformes</taxon>
        <taxon>Struthionidae</taxon>
        <taxon>Struthio</taxon>
    </lineage>
</organism>
<dbReference type="GO" id="GO:0003924">
    <property type="term" value="F:GTPase activity"/>
    <property type="evidence" value="ECO:0007669"/>
    <property type="project" value="TreeGrafter"/>
</dbReference>
<dbReference type="EMBL" id="KL205834">
    <property type="protein sequence ID" value="KFV75373.1"/>
    <property type="molecule type" value="Genomic_DNA"/>
</dbReference>
<feature type="non-terminal residue" evidence="2">
    <location>
        <position position="1"/>
    </location>
</feature>
<name>A0A093GYL7_STRCA</name>
<dbReference type="CDD" id="cd00882">
    <property type="entry name" value="Ras_like_GTPase"/>
    <property type="match status" value="1"/>
</dbReference>
<dbReference type="Proteomes" id="UP000053584">
    <property type="component" value="Unassembled WGS sequence"/>
</dbReference>
<dbReference type="InterPro" id="IPR027417">
    <property type="entry name" value="P-loop_NTPase"/>
</dbReference>
<dbReference type="Pfam" id="PF00350">
    <property type="entry name" value="Dynamin_N"/>
    <property type="match status" value="1"/>
</dbReference>
<evidence type="ECO:0000313" key="3">
    <source>
        <dbReference type="Proteomes" id="UP000053584"/>
    </source>
</evidence>
<accession>A0A093GYL7</accession>
<evidence type="ECO:0000313" key="2">
    <source>
        <dbReference type="EMBL" id="KFV75373.1"/>
    </source>
</evidence>
<gene>
    <name evidence="2" type="ORF">N308_08972</name>
</gene>
<protein>
    <submittedName>
        <fullName evidence="2">Nuclear GTPase SLIP-GC</fullName>
    </submittedName>
</protein>
<keyword evidence="3" id="KW-1185">Reference proteome</keyword>
<evidence type="ECO:0000259" key="1">
    <source>
        <dbReference type="Pfam" id="PF00350"/>
    </source>
</evidence>
<dbReference type="PANTHER" id="PTHR47308">
    <property type="entry name" value="NUCLEAR GTPASE SLIP-GC"/>
    <property type="match status" value="1"/>
</dbReference>
<dbReference type="InterPro" id="IPR053082">
    <property type="entry name" value="Nuclear_GTPase_SLIP-GC"/>
</dbReference>
<feature type="domain" description="Dynamin N-terminal" evidence="1">
    <location>
        <begin position="86"/>
        <end position="304"/>
    </location>
</feature>
<sequence>GNNDSAIEETPRKKRKFINSQNVEDEALRNYKKKQKALRTILDQSCRKLSEFLSLHSVPGTTDGFGYIKNRLTGLKPNVLQDPIYVGLFGSTGAGKSTLLNAIIEKKFFLPVSGSKTCTSCVVHINTSRSKYHEAKIHLLDDEEWKDELKALVALMELEENSENDNERDEAALKIRAIYGRGAETKTYRELCGAKPVVSIPSSRCIVFKELQAEELSEKLDMYIRAQSISDDTESETSEEDIKMQLWPLIRNVEVTLPRSDVIPEGVIFLDIPGAGDFNSKRDAMWKENINKCSVIWVVSSFERIQGKKIDENLLNEGMKAFQCGMCRDIALVATKSDTLDLEEYKRERKKGQKPITNEHDAILERNETVKQEKSKVMKKQLEKKLPSHSEVLQKADLVYTVSAREYWQGRTLSKEETEIPKLREFLRNFYVSEKRKMLKDYAKETLVIFALIQNLSSNQDKQHLQVRKNGLKGFIMGKISELEKDIEKCFTPMEQHLSEGVNEAKRSYETIISTFLKRDRGYQGFHRTLKAVCLKNGVFASRIFDRIDINESLAQPIYDKIDATFGQIFRIQMSTRAMLKASLVVFRCAVQQRLKESETKKLVTFSGKHLKLFLQTDFIINEIEKVILQRKADIYHSLSASIQKDLTPYYEEAAKIRGSQAYQRMQNVINQGLKNEVERGMFEKAKEDMKSELQKLK</sequence>
<dbReference type="AlphaFoldDB" id="A0A093GYL7"/>
<dbReference type="InterPro" id="IPR045063">
    <property type="entry name" value="Dynamin_N"/>
</dbReference>
<dbReference type="SUPFAM" id="SSF52540">
    <property type="entry name" value="P-loop containing nucleoside triphosphate hydrolases"/>
    <property type="match status" value="1"/>
</dbReference>
<proteinExistence type="predicted"/>